<organism evidence="9 10">
    <name type="scientific">Pseudidiomarina maritima</name>
    <dbReference type="NCBI Taxonomy" id="519453"/>
    <lineage>
        <taxon>Bacteria</taxon>
        <taxon>Pseudomonadati</taxon>
        <taxon>Pseudomonadota</taxon>
        <taxon>Gammaproteobacteria</taxon>
        <taxon>Alteromonadales</taxon>
        <taxon>Idiomarinaceae</taxon>
        <taxon>Pseudidiomarina</taxon>
    </lineage>
</organism>
<proteinExistence type="inferred from homology"/>
<comment type="similarity">
    <text evidence="3 7">Belongs to the NAD(P)-dependent epimerase/dehydratase family. dTDP-glucose dehydratase subfamily.</text>
</comment>
<evidence type="ECO:0000256" key="3">
    <source>
        <dbReference type="ARBA" id="ARBA00008178"/>
    </source>
</evidence>
<accession>A0A317Q3C3</accession>
<dbReference type="Pfam" id="PF16363">
    <property type="entry name" value="GDP_Man_Dehyd"/>
    <property type="match status" value="1"/>
</dbReference>
<evidence type="ECO:0000256" key="4">
    <source>
        <dbReference type="ARBA" id="ARBA00011990"/>
    </source>
</evidence>
<comment type="catalytic activity">
    <reaction evidence="1 7">
        <text>dTDP-alpha-D-glucose = dTDP-4-dehydro-6-deoxy-alpha-D-glucose + H2O</text>
        <dbReference type="Rhea" id="RHEA:17221"/>
        <dbReference type="ChEBI" id="CHEBI:15377"/>
        <dbReference type="ChEBI" id="CHEBI:57477"/>
        <dbReference type="ChEBI" id="CHEBI:57649"/>
        <dbReference type="EC" id="4.2.1.46"/>
    </reaction>
</comment>
<dbReference type="OrthoDB" id="9803010at2"/>
<dbReference type="AlphaFoldDB" id="A0A317Q3C3"/>
<evidence type="ECO:0000256" key="2">
    <source>
        <dbReference type="ARBA" id="ARBA00001911"/>
    </source>
</evidence>
<evidence type="ECO:0000256" key="5">
    <source>
        <dbReference type="ARBA" id="ARBA00023027"/>
    </source>
</evidence>
<protein>
    <recommendedName>
        <fullName evidence="4 7">dTDP-glucose 4,6-dehydratase</fullName>
        <ecNumber evidence="4 7">4.2.1.46</ecNumber>
    </recommendedName>
</protein>
<comment type="cofactor">
    <cofactor evidence="2 7">
        <name>NAD(+)</name>
        <dbReference type="ChEBI" id="CHEBI:57540"/>
    </cofactor>
</comment>
<dbReference type="Gene3D" id="3.90.25.10">
    <property type="entry name" value="UDP-galactose 4-epimerase, domain 1"/>
    <property type="match status" value="1"/>
</dbReference>
<dbReference type="SUPFAM" id="SSF51735">
    <property type="entry name" value="NAD(P)-binding Rossmann-fold domains"/>
    <property type="match status" value="1"/>
</dbReference>
<comment type="caution">
    <text evidence="9">The sequence shown here is derived from an EMBL/GenBank/DDBJ whole genome shotgun (WGS) entry which is preliminary data.</text>
</comment>
<evidence type="ECO:0000256" key="6">
    <source>
        <dbReference type="ARBA" id="ARBA00023239"/>
    </source>
</evidence>
<sequence>MKILVTGGAGFIGSAVIRHIINNTNDSVVNVDKLTYAGNLESLASVSDNERYIFEQVDICNQVQLERVFTEHKPDAVMHLAAESHVDRSIDGPAAFIETNIVGTYTLLEVARKYWQQLDTEKQRSFRFHHISTDEVFGDLEGTDDLFTETTPYAPSSPYSASKASSDHLVRAWLRTYGLPTIITNCSNNYGPYHFPEKLIPLMILNALEGKPLPVYGKGNQIRDWLYVEDHARALYKVVTEGCVGETYNIGGHNEKQNIDVVKTICSLLEELAPNKPDGVSNYEDLITYVKDRPGHDLRYAIDASKIAKELDWTPEETFETGLRKTVQWYLDNQVWCQHVQDGSYQRERLGEGSLQNKGQQS</sequence>
<dbReference type="InterPro" id="IPR016040">
    <property type="entry name" value="NAD(P)-bd_dom"/>
</dbReference>
<keyword evidence="6 7" id="KW-0456">Lyase</keyword>
<dbReference type="CDD" id="cd05246">
    <property type="entry name" value="dTDP_GD_SDR_e"/>
    <property type="match status" value="1"/>
</dbReference>
<gene>
    <name evidence="9" type="ORF">DET45_11555</name>
</gene>
<dbReference type="InterPro" id="IPR036291">
    <property type="entry name" value="NAD(P)-bd_dom_sf"/>
</dbReference>
<dbReference type="RefSeq" id="WP_110076542.1">
    <property type="nucleotide sequence ID" value="NZ_QGTT01000015.1"/>
</dbReference>
<keyword evidence="10" id="KW-1185">Reference proteome</keyword>
<dbReference type="GO" id="GO:0009225">
    <property type="term" value="P:nucleotide-sugar metabolic process"/>
    <property type="evidence" value="ECO:0007669"/>
    <property type="project" value="InterPro"/>
</dbReference>
<dbReference type="EMBL" id="QGTT01000015">
    <property type="protein sequence ID" value="PWW10377.1"/>
    <property type="molecule type" value="Genomic_DNA"/>
</dbReference>
<feature type="domain" description="NAD(P)-binding" evidence="8">
    <location>
        <begin position="4"/>
        <end position="326"/>
    </location>
</feature>
<keyword evidence="5" id="KW-0520">NAD</keyword>
<dbReference type="GO" id="GO:0008460">
    <property type="term" value="F:dTDP-glucose 4,6-dehydratase activity"/>
    <property type="evidence" value="ECO:0007669"/>
    <property type="project" value="UniProtKB-EC"/>
</dbReference>
<reference evidence="9 10" key="1">
    <citation type="submission" date="2018-05" db="EMBL/GenBank/DDBJ databases">
        <title>Freshwater and sediment microbial communities from various areas in North America, analyzing microbe dynamics in response to fracking.</title>
        <authorList>
            <person name="Lamendella R."/>
        </authorList>
    </citation>
    <scope>NUCLEOTIDE SEQUENCE [LARGE SCALE GENOMIC DNA]</scope>
    <source>
        <strain evidence="9 10">125B1</strain>
    </source>
</reference>
<evidence type="ECO:0000313" key="10">
    <source>
        <dbReference type="Proteomes" id="UP000246964"/>
    </source>
</evidence>
<name>A0A317Q3C3_9GAMM</name>
<evidence type="ECO:0000259" key="8">
    <source>
        <dbReference type="Pfam" id="PF16363"/>
    </source>
</evidence>
<dbReference type="NCBIfam" id="NF007490">
    <property type="entry name" value="PRK10084.1"/>
    <property type="match status" value="1"/>
</dbReference>
<evidence type="ECO:0000313" key="9">
    <source>
        <dbReference type="EMBL" id="PWW10377.1"/>
    </source>
</evidence>
<dbReference type="PANTHER" id="PTHR43000">
    <property type="entry name" value="DTDP-D-GLUCOSE 4,6-DEHYDRATASE-RELATED"/>
    <property type="match status" value="1"/>
</dbReference>
<dbReference type="FunFam" id="3.40.50.720:FF:000108">
    <property type="entry name" value="dTDP-glucose 4,6-dehydratase"/>
    <property type="match status" value="1"/>
</dbReference>
<evidence type="ECO:0000256" key="1">
    <source>
        <dbReference type="ARBA" id="ARBA00001539"/>
    </source>
</evidence>
<dbReference type="EC" id="4.2.1.46" evidence="4 7"/>
<evidence type="ECO:0000256" key="7">
    <source>
        <dbReference type="RuleBase" id="RU004473"/>
    </source>
</evidence>
<dbReference type="NCBIfam" id="TIGR01181">
    <property type="entry name" value="dTDP_gluc_dehyt"/>
    <property type="match status" value="1"/>
</dbReference>
<dbReference type="NCBIfam" id="NF007582">
    <property type="entry name" value="PRK10217.1"/>
    <property type="match status" value="1"/>
</dbReference>
<dbReference type="InterPro" id="IPR005888">
    <property type="entry name" value="dTDP_Gluc_deHydtase"/>
</dbReference>
<dbReference type="Gene3D" id="3.40.50.720">
    <property type="entry name" value="NAD(P)-binding Rossmann-like Domain"/>
    <property type="match status" value="1"/>
</dbReference>
<dbReference type="Proteomes" id="UP000246964">
    <property type="component" value="Unassembled WGS sequence"/>
</dbReference>